<dbReference type="EMBL" id="BJUA01000012">
    <property type="protein sequence ID" value="GEK18707.1"/>
    <property type="molecule type" value="Genomic_DNA"/>
</dbReference>
<dbReference type="Pfam" id="PF10042">
    <property type="entry name" value="DUF2278"/>
    <property type="match status" value="1"/>
</dbReference>
<sequence>MPLDHGYGVLVGTLLSHERDTPDNQGRWFHVNLRVQTAAGTYRCAVDVDSASSAVGVQWRTFGVTARDLGPVATLTPGFHVLASTPTSGAVDLIRHPAFRPRGGCLFVTAPPAWLRALNQWLMSNAWTAGDNVAAATALESVLQVGSRTLVFGEPFTSGLGVHNIHQNQGDPAGSQWWDENGTWQDGATLVLRPDGGYAVFVSKFTSQASTTDDDGHPL</sequence>
<dbReference type="OrthoDB" id="291334at2"/>
<protein>
    <recommendedName>
        <fullName evidence="3">DUF2278 domain-containing protein</fullName>
    </recommendedName>
</protein>
<accession>A0A510UVI4</accession>
<name>A0A510UVI4_9CELL</name>
<organism evidence="1 2">
    <name type="scientific">Cellulomonas persica</name>
    <dbReference type="NCBI Taxonomy" id="76861"/>
    <lineage>
        <taxon>Bacteria</taxon>
        <taxon>Bacillati</taxon>
        <taxon>Actinomycetota</taxon>
        <taxon>Actinomycetes</taxon>
        <taxon>Micrococcales</taxon>
        <taxon>Cellulomonadaceae</taxon>
        <taxon>Cellulomonas</taxon>
    </lineage>
</organism>
<evidence type="ECO:0008006" key="3">
    <source>
        <dbReference type="Google" id="ProtNLM"/>
    </source>
</evidence>
<evidence type="ECO:0000313" key="1">
    <source>
        <dbReference type="EMBL" id="GEK18707.1"/>
    </source>
</evidence>
<dbReference type="Proteomes" id="UP000321386">
    <property type="component" value="Unassembled WGS sequence"/>
</dbReference>
<proteinExistence type="predicted"/>
<gene>
    <name evidence="1" type="ORF">CPE01_24400</name>
</gene>
<reference evidence="1 2" key="1">
    <citation type="submission" date="2019-07" db="EMBL/GenBank/DDBJ databases">
        <title>Whole genome shotgun sequence of Cellulomonas persica NBRC 101101.</title>
        <authorList>
            <person name="Hosoyama A."/>
            <person name="Uohara A."/>
            <person name="Ohji S."/>
            <person name="Ichikawa N."/>
        </authorList>
    </citation>
    <scope>NUCLEOTIDE SEQUENCE [LARGE SCALE GENOMIC DNA]</scope>
    <source>
        <strain evidence="1 2">NBRC 101101</strain>
    </source>
</reference>
<evidence type="ECO:0000313" key="2">
    <source>
        <dbReference type="Proteomes" id="UP000321386"/>
    </source>
</evidence>
<dbReference type="AlphaFoldDB" id="A0A510UVI4"/>
<dbReference type="RefSeq" id="WP_146807110.1">
    <property type="nucleotide sequence ID" value="NZ_BJUA01000012.1"/>
</dbReference>
<dbReference type="InterPro" id="IPR019268">
    <property type="entry name" value="DUF2278"/>
</dbReference>
<comment type="caution">
    <text evidence="1">The sequence shown here is derived from an EMBL/GenBank/DDBJ whole genome shotgun (WGS) entry which is preliminary data.</text>
</comment>
<keyword evidence="2" id="KW-1185">Reference proteome</keyword>